<evidence type="ECO:0000313" key="5">
    <source>
        <dbReference type="Proteomes" id="UP000660729"/>
    </source>
</evidence>
<dbReference type="InterPro" id="IPR036188">
    <property type="entry name" value="FAD/NAD-bd_sf"/>
</dbReference>
<keyword evidence="4" id="KW-0503">Monooxygenase</keyword>
<dbReference type="Proteomes" id="UP000660729">
    <property type="component" value="Unassembled WGS sequence"/>
</dbReference>
<evidence type="ECO:0000256" key="2">
    <source>
        <dbReference type="ARBA" id="ARBA00022827"/>
    </source>
</evidence>
<sequence>MDYDEQCEVVVIGADICGLSAAKGYLQCAPKTNLLIIDDNKTLGGVWSKENIYDGLRTNNHRGSFELPDFPFSDKYGIWYGEHVTGEAMYQYFCDYAEHFDVASRLRLETRVTEVEKLEGKNGGWKISVETRKGQSCLFTKKLIVSAGLTSKPLKMTLPGQESYAAPHLHAGSLAREVPQLASDPKVERVTIYGGSKFAWDSVYAFASRGKEVDWVIAKSGHGSTWITKVIMTLPLLGDVWAERLVTTRFLNWFSPSVFGGLDGSGWWRSFLHGTWLGRKIVAGFWQNVQSDMLEQSGFNAHPILDIIKPDCQYFDIATSFAVLNYPTNILDYIVSGQVKVHREDISHMSKHRIHLRNGTDLRSDAFIASSGWEWRPQFDFKPESIHAEIGIPSKNYSEADKQLWAAYDRKADAEVFSRFPMLRNRKYPPVAHEERKANPLDTLNAKQAHYEPQRLYRCIAPPGLAAQGDRSLAFAHPNNISHAIKDELTGLWIYAYFNDKLTIDPERDIGIDEVYYNTALYQRWSWRRHTYGFGQRWVDMIWDAVPYHDVLLKDLGLSPTRKPGWGPLRWFREAFVPYTPADYRGVTEEWLGKQKIKSL</sequence>
<organism evidence="4 5">
    <name type="scientific">Pseudocercospora fuligena</name>
    <dbReference type="NCBI Taxonomy" id="685502"/>
    <lineage>
        <taxon>Eukaryota</taxon>
        <taxon>Fungi</taxon>
        <taxon>Dikarya</taxon>
        <taxon>Ascomycota</taxon>
        <taxon>Pezizomycotina</taxon>
        <taxon>Dothideomycetes</taxon>
        <taxon>Dothideomycetidae</taxon>
        <taxon>Mycosphaerellales</taxon>
        <taxon>Mycosphaerellaceae</taxon>
        <taxon>Pseudocercospora</taxon>
    </lineage>
</organism>
<dbReference type="OrthoDB" id="2915840at2759"/>
<accession>A0A8H6RXP6</accession>
<dbReference type="GO" id="GO:0004497">
    <property type="term" value="F:monooxygenase activity"/>
    <property type="evidence" value="ECO:0007669"/>
    <property type="project" value="UniProtKB-KW"/>
</dbReference>
<keyword evidence="2" id="KW-0274">FAD</keyword>
<keyword evidence="3" id="KW-0560">Oxidoreductase</keyword>
<proteinExistence type="predicted"/>
<gene>
    <name evidence="4" type="ORF">HII31_00452</name>
</gene>
<evidence type="ECO:0000256" key="1">
    <source>
        <dbReference type="ARBA" id="ARBA00022630"/>
    </source>
</evidence>
<evidence type="ECO:0000256" key="3">
    <source>
        <dbReference type="ARBA" id="ARBA00023002"/>
    </source>
</evidence>
<reference evidence="4" key="1">
    <citation type="submission" date="2020-04" db="EMBL/GenBank/DDBJ databases">
        <title>Draft genome resource of the tomato pathogen Pseudocercospora fuligena.</title>
        <authorList>
            <person name="Zaccaron A."/>
        </authorList>
    </citation>
    <scope>NUCLEOTIDE SEQUENCE</scope>
    <source>
        <strain evidence="4">PF001</strain>
    </source>
</reference>
<dbReference type="AlphaFoldDB" id="A0A8H6RXP6"/>
<dbReference type="EMBL" id="JABCIY010000003">
    <property type="protein sequence ID" value="KAF7198096.1"/>
    <property type="molecule type" value="Genomic_DNA"/>
</dbReference>
<dbReference type="PANTHER" id="PTHR23023">
    <property type="entry name" value="DIMETHYLANILINE MONOOXYGENASE"/>
    <property type="match status" value="1"/>
</dbReference>
<name>A0A8H6RXP6_9PEZI</name>
<comment type="caution">
    <text evidence="4">The sequence shown here is derived from an EMBL/GenBank/DDBJ whole genome shotgun (WGS) entry which is preliminary data.</text>
</comment>
<dbReference type="SUPFAM" id="SSF51905">
    <property type="entry name" value="FAD/NAD(P)-binding domain"/>
    <property type="match status" value="1"/>
</dbReference>
<dbReference type="Gene3D" id="3.50.50.60">
    <property type="entry name" value="FAD/NAD(P)-binding domain"/>
    <property type="match status" value="1"/>
</dbReference>
<protein>
    <submittedName>
        <fullName evidence="4">FAD-dependent monooxygenase DEP4</fullName>
    </submittedName>
</protein>
<evidence type="ECO:0000313" key="4">
    <source>
        <dbReference type="EMBL" id="KAF7198096.1"/>
    </source>
</evidence>
<dbReference type="InterPro" id="IPR050346">
    <property type="entry name" value="FMO-like"/>
</dbReference>
<dbReference type="Pfam" id="PF13738">
    <property type="entry name" value="Pyr_redox_3"/>
    <property type="match status" value="1"/>
</dbReference>
<keyword evidence="5" id="KW-1185">Reference proteome</keyword>
<keyword evidence="1" id="KW-0285">Flavoprotein</keyword>